<evidence type="ECO:0000313" key="1">
    <source>
        <dbReference type="EMBL" id="CAG2229604.1"/>
    </source>
</evidence>
<proteinExistence type="predicted"/>
<organism evidence="1 2">
    <name type="scientific">Mytilus edulis</name>
    <name type="common">Blue mussel</name>
    <dbReference type="NCBI Taxonomy" id="6550"/>
    <lineage>
        <taxon>Eukaryota</taxon>
        <taxon>Metazoa</taxon>
        <taxon>Spiralia</taxon>
        <taxon>Lophotrochozoa</taxon>
        <taxon>Mollusca</taxon>
        <taxon>Bivalvia</taxon>
        <taxon>Autobranchia</taxon>
        <taxon>Pteriomorphia</taxon>
        <taxon>Mytilida</taxon>
        <taxon>Mytiloidea</taxon>
        <taxon>Mytilidae</taxon>
        <taxon>Mytilinae</taxon>
        <taxon>Mytilus</taxon>
    </lineage>
</organism>
<reference evidence="1" key="1">
    <citation type="submission" date="2021-03" db="EMBL/GenBank/DDBJ databases">
        <authorList>
            <person name="Bekaert M."/>
        </authorList>
    </citation>
    <scope>NUCLEOTIDE SEQUENCE</scope>
</reference>
<keyword evidence="2" id="KW-1185">Reference proteome</keyword>
<gene>
    <name evidence="1" type="ORF">MEDL_42504</name>
</gene>
<dbReference type="AlphaFoldDB" id="A0A8S3T825"/>
<dbReference type="Proteomes" id="UP000683360">
    <property type="component" value="Unassembled WGS sequence"/>
</dbReference>
<dbReference type="OrthoDB" id="10280293at2759"/>
<accession>A0A8S3T825</accession>
<dbReference type="EMBL" id="CAJPWZ010002032">
    <property type="protein sequence ID" value="CAG2229604.1"/>
    <property type="molecule type" value="Genomic_DNA"/>
</dbReference>
<name>A0A8S3T825_MYTED</name>
<evidence type="ECO:0000313" key="2">
    <source>
        <dbReference type="Proteomes" id="UP000683360"/>
    </source>
</evidence>
<protein>
    <submittedName>
        <fullName evidence="1">Uncharacterized protein</fullName>
    </submittedName>
</protein>
<sequence>MLVDYQSKGYHWSPQNAGGVSIQGVSLVATKCWWSINPRVSLVATKCWWTINQRVTMKLVDYQSHRYHESAQILVTSDQEGIIEASWVGYEVSGLSIPGVPWVCTVELSIPELPWVCTDFYRLSIAEVSSDVTVAGGLSIPGIPCVVTNAGELSIPELRFVSNDANRL</sequence>
<comment type="caution">
    <text evidence="1">The sequence shown here is derived from an EMBL/GenBank/DDBJ whole genome shotgun (WGS) entry which is preliminary data.</text>
</comment>